<evidence type="ECO:0000313" key="1">
    <source>
        <dbReference type="EnsemblPlants" id="LPERR10G01300.1"/>
    </source>
</evidence>
<sequence length="73" mass="8015">MSSPPPRSHEAKAHIILVESQRRCVELLIIGHRRFSSFLGLRGASGSSIGQDSTSEFLIEHNKCITITNDQGP</sequence>
<protein>
    <submittedName>
        <fullName evidence="1">Uncharacterized protein</fullName>
    </submittedName>
</protein>
<evidence type="ECO:0000313" key="2">
    <source>
        <dbReference type="Proteomes" id="UP000032180"/>
    </source>
</evidence>
<organism evidence="1 2">
    <name type="scientific">Leersia perrieri</name>
    <dbReference type="NCBI Taxonomy" id="77586"/>
    <lineage>
        <taxon>Eukaryota</taxon>
        <taxon>Viridiplantae</taxon>
        <taxon>Streptophyta</taxon>
        <taxon>Embryophyta</taxon>
        <taxon>Tracheophyta</taxon>
        <taxon>Spermatophyta</taxon>
        <taxon>Magnoliopsida</taxon>
        <taxon>Liliopsida</taxon>
        <taxon>Poales</taxon>
        <taxon>Poaceae</taxon>
        <taxon>BOP clade</taxon>
        <taxon>Oryzoideae</taxon>
        <taxon>Oryzeae</taxon>
        <taxon>Oryzinae</taxon>
        <taxon>Leersia</taxon>
    </lineage>
</organism>
<dbReference type="EnsemblPlants" id="LPERR10G01300.1">
    <property type="protein sequence ID" value="LPERR10G01300.1"/>
    <property type="gene ID" value="LPERR10G01300"/>
</dbReference>
<keyword evidence="2" id="KW-1185">Reference proteome</keyword>
<dbReference type="Gramene" id="LPERR10G01300.1">
    <property type="protein sequence ID" value="LPERR10G01300.1"/>
    <property type="gene ID" value="LPERR10G01300"/>
</dbReference>
<reference evidence="1" key="3">
    <citation type="submission" date="2015-04" db="UniProtKB">
        <authorList>
            <consortium name="EnsemblPlants"/>
        </authorList>
    </citation>
    <scope>IDENTIFICATION</scope>
</reference>
<dbReference type="Proteomes" id="UP000032180">
    <property type="component" value="Chromosome 10"/>
</dbReference>
<accession>A0A0D9XHL7</accession>
<dbReference type="AlphaFoldDB" id="A0A0D9XHL7"/>
<reference evidence="1 2" key="1">
    <citation type="submission" date="2012-08" db="EMBL/GenBank/DDBJ databases">
        <title>Oryza genome evolution.</title>
        <authorList>
            <person name="Wing R.A."/>
        </authorList>
    </citation>
    <scope>NUCLEOTIDE SEQUENCE</scope>
</reference>
<proteinExistence type="predicted"/>
<dbReference type="HOGENOM" id="CLU_2708376_0_0_1"/>
<reference evidence="2" key="2">
    <citation type="submission" date="2013-12" db="EMBL/GenBank/DDBJ databases">
        <authorList>
            <person name="Yu Y."/>
            <person name="Lee S."/>
            <person name="de Baynast K."/>
            <person name="Wissotski M."/>
            <person name="Liu L."/>
            <person name="Talag J."/>
            <person name="Goicoechea J."/>
            <person name="Angelova A."/>
            <person name="Jetty R."/>
            <person name="Kudrna D."/>
            <person name="Golser W."/>
            <person name="Rivera L."/>
            <person name="Zhang J."/>
            <person name="Wing R."/>
        </authorList>
    </citation>
    <scope>NUCLEOTIDE SEQUENCE</scope>
</reference>
<name>A0A0D9XHL7_9ORYZ</name>
<dbReference type="PANTHER" id="PTHR47867">
    <property type="entry name" value="ADENINE NUCLEOTIDE ALPHA HYDROLASES-LIKE SUPERFAMILY PROTEIN"/>
    <property type="match status" value="1"/>
</dbReference>
<dbReference type="PANTHER" id="PTHR47867:SF1">
    <property type="entry name" value="ADENINE NUCLEOTIDE ALPHA HYDROLASES-LIKE SUPERFAMILY PROTEIN"/>
    <property type="match status" value="1"/>
</dbReference>